<feature type="region of interest" description="Disordered" evidence="1">
    <location>
        <begin position="46"/>
        <end position="71"/>
    </location>
</feature>
<organism evidence="2 3">
    <name type="scientific">Kribbella sancticallisti</name>
    <dbReference type="NCBI Taxonomy" id="460087"/>
    <lineage>
        <taxon>Bacteria</taxon>
        <taxon>Bacillati</taxon>
        <taxon>Actinomycetota</taxon>
        <taxon>Actinomycetes</taxon>
        <taxon>Propionibacteriales</taxon>
        <taxon>Kribbellaceae</taxon>
        <taxon>Kribbella</taxon>
    </lineage>
</organism>
<dbReference type="Proteomes" id="UP001500393">
    <property type="component" value="Unassembled WGS sequence"/>
</dbReference>
<sequence length="71" mass="7839">MAGYQNMATVFADRDATVAEPYPPADLVAVQIEAVPAVLRLMDPRRAEELHSPEGASAARREPRRVHGRTR</sequence>
<accession>A0ABP4P5K2</accession>
<name>A0ABP4P5K2_9ACTN</name>
<comment type="caution">
    <text evidence="2">The sequence shown here is derived from an EMBL/GenBank/DDBJ whole genome shotgun (WGS) entry which is preliminary data.</text>
</comment>
<dbReference type="EMBL" id="BAAAOS010000018">
    <property type="protein sequence ID" value="GAA1573469.1"/>
    <property type="molecule type" value="Genomic_DNA"/>
</dbReference>
<gene>
    <name evidence="2" type="ORF">GCM10009789_28690</name>
</gene>
<evidence type="ECO:0000256" key="1">
    <source>
        <dbReference type="SAM" id="MobiDB-lite"/>
    </source>
</evidence>
<evidence type="ECO:0000313" key="3">
    <source>
        <dbReference type="Proteomes" id="UP001500393"/>
    </source>
</evidence>
<protein>
    <submittedName>
        <fullName evidence="2">Uncharacterized protein</fullName>
    </submittedName>
</protein>
<evidence type="ECO:0000313" key="2">
    <source>
        <dbReference type="EMBL" id="GAA1573469.1"/>
    </source>
</evidence>
<reference evidence="3" key="1">
    <citation type="journal article" date="2019" name="Int. J. Syst. Evol. Microbiol.">
        <title>The Global Catalogue of Microorganisms (GCM) 10K type strain sequencing project: providing services to taxonomists for standard genome sequencing and annotation.</title>
        <authorList>
            <consortium name="The Broad Institute Genomics Platform"/>
            <consortium name="The Broad Institute Genome Sequencing Center for Infectious Disease"/>
            <person name="Wu L."/>
            <person name="Ma J."/>
        </authorList>
    </citation>
    <scope>NUCLEOTIDE SEQUENCE [LARGE SCALE GENOMIC DNA]</scope>
    <source>
        <strain evidence="3">JCM 14969</strain>
    </source>
</reference>
<keyword evidence="3" id="KW-1185">Reference proteome</keyword>
<proteinExistence type="predicted"/>
<feature type="compositionally biased region" description="Basic residues" evidence="1">
    <location>
        <begin position="62"/>
        <end position="71"/>
    </location>
</feature>